<dbReference type="GO" id="GO:0009228">
    <property type="term" value="P:thiamine biosynthetic process"/>
    <property type="evidence" value="ECO:0007669"/>
    <property type="project" value="UniProtKB-KW"/>
</dbReference>
<gene>
    <name evidence="15" type="ORF">JS44_12995</name>
</gene>
<sequence>MDVLIVGGGIIGSSIAFELAKRGASVVVIERGELAQEASSAAAGMLGAHSEFSTDHPLIPLALASQAAFPAVIAELRELTNIEVGWNEAGMLKLATTMEEYEKLTEHYEFWRRIQPQHVRWLTPKEVANMERNVRNEYGAMYTIDQQVNAKQLSVAFAHGAMAKGARVLPYTEVYDFIFERERVVGVKTTSGTLYAERIVIACGAWTPMLAEKLRLSLHMYPVKGECVSVTTETPLLQTTVFAKNGCYIVPKANNRLIIGASAIVHSFAKTVQTCSVQQLLARAMQIVPAIAHSTFEKAWAGIRPQTKDGMPYIGVHPQYENVFVVTGHYRNGILLSAITGTIVSDMLERKDVPFDMTPFSLTRKEEGHALHH</sequence>
<dbReference type="PANTHER" id="PTHR13847:SF289">
    <property type="entry name" value="GLYCINE OXIDASE"/>
    <property type="match status" value="1"/>
</dbReference>
<evidence type="ECO:0000256" key="8">
    <source>
        <dbReference type="ARBA" id="ARBA00022827"/>
    </source>
</evidence>
<dbReference type="EC" id="1.1.5.3" evidence="5"/>
<evidence type="ECO:0000256" key="11">
    <source>
        <dbReference type="ARBA" id="ARBA00049055"/>
    </source>
</evidence>
<dbReference type="PANTHER" id="PTHR13847">
    <property type="entry name" value="SARCOSINE DEHYDROGENASE-RELATED"/>
    <property type="match status" value="1"/>
</dbReference>
<dbReference type="Gene3D" id="3.30.9.10">
    <property type="entry name" value="D-Amino Acid Oxidase, subunit A, domain 2"/>
    <property type="match status" value="1"/>
</dbReference>
<dbReference type="EMBL" id="JPZO01000095">
    <property type="protein sequence ID" value="KFZ32276.1"/>
    <property type="molecule type" value="Genomic_DNA"/>
</dbReference>
<dbReference type="Gene3D" id="3.50.50.60">
    <property type="entry name" value="FAD/NAD(P)-binding domain"/>
    <property type="match status" value="1"/>
</dbReference>
<comment type="caution">
    <text evidence="15">The sequence shown here is derived from an EMBL/GenBank/DDBJ whole genome shotgun (WGS) entry which is preliminary data.</text>
</comment>
<dbReference type="GO" id="GO:0006072">
    <property type="term" value="P:glycerol-3-phosphate metabolic process"/>
    <property type="evidence" value="ECO:0007669"/>
    <property type="project" value="InterPro"/>
</dbReference>
<dbReference type="GO" id="GO:0019563">
    <property type="term" value="P:glycerol catabolic process"/>
    <property type="evidence" value="ECO:0007669"/>
    <property type="project" value="UniProtKB-UniPathway"/>
</dbReference>
<dbReference type="GO" id="GO:0005737">
    <property type="term" value="C:cytoplasm"/>
    <property type="evidence" value="ECO:0007669"/>
    <property type="project" value="TreeGrafter"/>
</dbReference>
<evidence type="ECO:0000256" key="1">
    <source>
        <dbReference type="ARBA" id="ARBA00001974"/>
    </source>
</evidence>
<proteinExistence type="inferred from homology"/>
<reference evidence="15" key="1">
    <citation type="submission" date="2014-08" db="EMBL/GenBank/DDBJ databases">
        <title>Fullgenome sequencing of Anoxybacillus sp.25 isolate from Garga hot-spring Russia.</title>
        <authorList>
            <person name="Rozanov A.S."/>
            <person name="Kotenko A.V."/>
            <person name="Malup T.K."/>
            <person name="Peltek S.E."/>
        </authorList>
    </citation>
    <scope>NUCLEOTIDE SEQUENCE [LARGE SCALE GENOMIC DNA]</scope>
    <source>
        <strain evidence="15">25</strain>
    </source>
</reference>
<dbReference type="InterPro" id="IPR000447">
    <property type="entry name" value="G3P_DH_FAD-dep"/>
</dbReference>
<evidence type="ECO:0000256" key="3">
    <source>
        <dbReference type="ARBA" id="ARBA00004977"/>
    </source>
</evidence>
<dbReference type="GO" id="GO:0043799">
    <property type="term" value="F:glycine oxidase activity"/>
    <property type="evidence" value="ECO:0007669"/>
    <property type="project" value="UniProtKB-EC"/>
</dbReference>
<comment type="cofactor">
    <cofactor evidence="1">
        <name>FAD</name>
        <dbReference type="ChEBI" id="CHEBI:57692"/>
    </cofactor>
</comment>
<dbReference type="NCBIfam" id="TIGR02352">
    <property type="entry name" value="thiamin_ThiO"/>
    <property type="match status" value="1"/>
</dbReference>
<keyword evidence="8" id="KW-0274">FAD</keyword>
<comment type="similarity">
    <text evidence="4">Belongs to the FAD-dependent glycerol-3-phosphate dehydrogenase family.</text>
</comment>
<evidence type="ECO:0000256" key="4">
    <source>
        <dbReference type="ARBA" id="ARBA00007330"/>
    </source>
</evidence>
<dbReference type="InterPro" id="IPR036188">
    <property type="entry name" value="FAD/NAD-bd_sf"/>
</dbReference>
<feature type="domain" description="FAD dependent oxidoreductase" evidence="14">
    <location>
        <begin position="2"/>
        <end position="347"/>
    </location>
</feature>
<keyword evidence="7" id="KW-0285">Flavoprotein</keyword>
<comment type="pathway">
    <text evidence="3">Polyol metabolism; glycerol degradation via glycerol kinase pathway; glycerone phosphate from sn-glycerol 3-phosphate (aerobic route): step 1/1.</text>
</comment>
<name>A0A094JIA4_9BACL</name>
<evidence type="ECO:0000256" key="5">
    <source>
        <dbReference type="ARBA" id="ARBA00013029"/>
    </source>
</evidence>
<evidence type="ECO:0000256" key="10">
    <source>
        <dbReference type="ARBA" id="ARBA00023002"/>
    </source>
</evidence>
<organism evidence="15">
    <name type="scientific">Anoxybacillus flavithermus</name>
    <dbReference type="NCBI Taxonomy" id="33934"/>
    <lineage>
        <taxon>Bacteria</taxon>
        <taxon>Bacillati</taxon>
        <taxon>Bacillota</taxon>
        <taxon>Bacilli</taxon>
        <taxon>Bacillales</taxon>
        <taxon>Anoxybacillaceae</taxon>
        <taxon>Anoxybacillus</taxon>
    </lineage>
</organism>
<dbReference type="InterPro" id="IPR006076">
    <property type="entry name" value="FAD-dep_OxRdtase"/>
</dbReference>
<dbReference type="UniPathway" id="UPA00618">
    <property type="reaction ID" value="UER00674"/>
</dbReference>
<keyword evidence="10" id="KW-0560">Oxidoreductase</keyword>
<dbReference type="GO" id="GO:0009229">
    <property type="term" value="P:thiamine diphosphate biosynthetic process"/>
    <property type="evidence" value="ECO:0007669"/>
    <property type="project" value="UniProtKB-UniPathway"/>
</dbReference>
<accession>A0A094JIA4</accession>
<evidence type="ECO:0000256" key="7">
    <source>
        <dbReference type="ARBA" id="ARBA00022630"/>
    </source>
</evidence>
<evidence type="ECO:0000256" key="12">
    <source>
        <dbReference type="ARBA" id="ARBA00049872"/>
    </source>
</evidence>
<keyword evidence="9" id="KW-0784">Thiamine biosynthesis</keyword>
<evidence type="ECO:0000313" key="15">
    <source>
        <dbReference type="EMBL" id="KFZ32276.1"/>
    </source>
</evidence>
<evidence type="ECO:0000256" key="2">
    <source>
        <dbReference type="ARBA" id="ARBA00004948"/>
    </source>
</evidence>
<dbReference type="InterPro" id="IPR012727">
    <property type="entry name" value="Gly_oxidase_ThiO"/>
</dbReference>
<dbReference type="PRINTS" id="PR01001">
    <property type="entry name" value="FADG3PDH"/>
</dbReference>
<protein>
    <recommendedName>
        <fullName evidence="6">Aerobic glycerol-3-phosphate dehydrogenase</fullName>
        <ecNumber evidence="5">1.1.5.3</ecNumber>
        <ecNumber evidence="13">1.4.3.19</ecNumber>
    </recommendedName>
</protein>
<evidence type="ECO:0000256" key="13">
    <source>
        <dbReference type="ARBA" id="ARBA00050018"/>
    </source>
</evidence>
<dbReference type="UniPathway" id="UPA00060"/>
<dbReference type="Pfam" id="PF01266">
    <property type="entry name" value="DAO"/>
    <property type="match status" value="1"/>
</dbReference>
<dbReference type="EC" id="1.4.3.19" evidence="13"/>
<dbReference type="GO" id="GO:0004368">
    <property type="term" value="F:glycerol-3-phosphate dehydrogenase (quinone) activity"/>
    <property type="evidence" value="ECO:0007669"/>
    <property type="project" value="UniProtKB-EC"/>
</dbReference>
<evidence type="ECO:0000259" key="14">
    <source>
        <dbReference type="Pfam" id="PF01266"/>
    </source>
</evidence>
<comment type="catalytic activity">
    <reaction evidence="11">
        <text>a quinone + sn-glycerol 3-phosphate = dihydroxyacetone phosphate + a quinol</text>
        <dbReference type="Rhea" id="RHEA:18977"/>
        <dbReference type="ChEBI" id="CHEBI:24646"/>
        <dbReference type="ChEBI" id="CHEBI:57597"/>
        <dbReference type="ChEBI" id="CHEBI:57642"/>
        <dbReference type="ChEBI" id="CHEBI:132124"/>
        <dbReference type="EC" id="1.1.5.3"/>
    </reaction>
</comment>
<evidence type="ECO:0000256" key="6">
    <source>
        <dbReference type="ARBA" id="ARBA00017956"/>
    </source>
</evidence>
<comment type="pathway">
    <text evidence="2">Cofactor biosynthesis; thiamine diphosphate biosynthesis.</text>
</comment>
<dbReference type="AlphaFoldDB" id="A0A094JIA4"/>
<comment type="catalytic activity">
    <reaction evidence="12">
        <text>glycine + O2 + H2O = glyoxylate + H2O2 + NH4(+)</text>
        <dbReference type="Rhea" id="RHEA:11532"/>
        <dbReference type="ChEBI" id="CHEBI:15377"/>
        <dbReference type="ChEBI" id="CHEBI:15379"/>
        <dbReference type="ChEBI" id="CHEBI:16240"/>
        <dbReference type="ChEBI" id="CHEBI:28938"/>
        <dbReference type="ChEBI" id="CHEBI:36655"/>
        <dbReference type="ChEBI" id="CHEBI:57305"/>
        <dbReference type="EC" id="1.4.3.19"/>
    </reaction>
</comment>
<dbReference type="GO" id="GO:0050660">
    <property type="term" value="F:flavin adenine dinucleotide binding"/>
    <property type="evidence" value="ECO:0007669"/>
    <property type="project" value="InterPro"/>
</dbReference>
<evidence type="ECO:0000256" key="9">
    <source>
        <dbReference type="ARBA" id="ARBA00022977"/>
    </source>
</evidence>
<dbReference type="SUPFAM" id="SSF51905">
    <property type="entry name" value="FAD/NAD(P)-binding domain"/>
    <property type="match status" value="1"/>
</dbReference>
<dbReference type="SUPFAM" id="SSF54373">
    <property type="entry name" value="FAD-linked reductases, C-terminal domain"/>
    <property type="match status" value="1"/>
</dbReference>